<dbReference type="GO" id="GO:0016020">
    <property type="term" value="C:membrane"/>
    <property type="evidence" value="ECO:0007669"/>
    <property type="project" value="UniProtKB-SubCell"/>
</dbReference>
<dbReference type="InterPro" id="IPR050549">
    <property type="entry name" value="MFS_Trehalose_Transporter"/>
</dbReference>
<comment type="subcellular location">
    <subcellularLocation>
        <location evidence="1">Membrane</location>
        <topology evidence="1">Multi-pass membrane protein</topology>
    </subcellularLocation>
</comment>
<organism evidence="7 8">
    <name type="scientific">Trichobilharzia regenti</name>
    <name type="common">Nasal bird schistosome</name>
    <dbReference type="NCBI Taxonomy" id="157069"/>
    <lineage>
        <taxon>Eukaryota</taxon>
        <taxon>Metazoa</taxon>
        <taxon>Spiralia</taxon>
        <taxon>Lophotrochozoa</taxon>
        <taxon>Platyhelminthes</taxon>
        <taxon>Trematoda</taxon>
        <taxon>Digenea</taxon>
        <taxon>Strigeidida</taxon>
        <taxon>Schistosomatoidea</taxon>
        <taxon>Schistosomatidae</taxon>
        <taxon>Trichobilharzia</taxon>
    </lineage>
</organism>
<dbReference type="PANTHER" id="PTHR48021">
    <property type="match status" value="1"/>
</dbReference>
<dbReference type="Proteomes" id="UP000050795">
    <property type="component" value="Unassembled WGS sequence"/>
</dbReference>
<dbReference type="InterPro" id="IPR003663">
    <property type="entry name" value="Sugar/inositol_transpt"/>
</dbReference>
<evidence type="ECO:0000313" key="7">
    <source>
        <dbReference type="Proteomes" id="UP000050795"/>
    </source>
</evidence>
<sequence length="393" mass="43953">MLSSFGRRFTLLMSCIPTILGWFWMYMCADAVYRSSFPMSLFIFGRLLTGVGAGLCLPSSATYILEISRPKYRGALCALPQVGIVSGVFFSFLLAVYMVWERIAFIHVIFSSIVLLLVWFLPESPKWLQKAGYTKEADNANMRLFGKLNPHVMDAVDLEDNTMESTSKKYSLMSCICPCLFIPSSQNHRLRIALGLMILQQFTGINAILFFAESICLIGSATTPPACALFIGTVQMIFTMLAVFAVNYAPRKHLLILSALFMAIAQLAYGITISNNHPSFKLTQFWISLFMFGYSFGWGPLPLLITMELFPVNSRGYAVSSAVAVNWLFAFIVTELFELLSYSVKPSFLFITFSFCCLTAMGYVYKYVPETNGNNTVSRSEGNLSSQKSMLKV</sequence>
<feature type="transmembrane region" description="Helical" evidence="5">
    <location>
        <begin position="39"/>
        <end position="65"/>
    </location>
</feature>
<evidence type="ECO:0000256" key="4">
    <source>
        <dbReference type="ARBA" id="ARBA00023136"/>
    </source>
</evidence>
<dbReference type="InterPro" id="IPR005828">
    <property type="entry name" value="MFS_sugar_transport-like"/>
</dbReference>
<dbReference type="InterPro" id="IPR036259">
    <property type="entry name" value="MFS_trans_sf"/>
</dbReference>
<dbReference type="PANTHER" id="PTHR48021:SF1">
    <property type="entry name" value="GH07001P-RELATED"/>
    <property type="match status" value="1"/>
</dbReference>
<dbReference type="PROSITE" id="PS50850">
    <property type="entry name" value="MFS"/>
    <property type="match status" value="1"/>
</dbReference>
<keyword evidence="3 5" id="KW-1133">Transmembrane helix</keyword>
<feature type="transmembrane region" description="Helical" evidence="5">
    <location>
        <begin position="285"/>
        <end position="305"/>
    </location>
</feature>
<dbReference type="InterPro" id="IPR020846">
    <property type="entry name" value="MFS_dom"/>
</dbReference>
<keyword evidence="4 5" id="KW-0472">Membrane</keyword>
<dbReference type="Gene3D" id="1.20.1250.20">
    <property type="entry name" value="MFS general substrate transporter like domains"/>
    <property type="match status" value="1"/>
</dbReference>
<evidence type="ECO:0000256" key="1">
    <source>
        <dbReference type="ARBA" id="ARBA00004141"/>
    </source>
</evidence>
<feature type="transmembrane region" description="Helical" evidence="5">
    <location>
        <begin position="223"/>
        <end position="247"/>
    </location>
</feature>
<dbReference type="SUPFAM" id="SSF103473">
    <property type="entry name" value="MFS general substrate transporter"/>
    <property type="match status" value="1"/>
</dbReference>
<feature type="transmembrane region" description="Helical" evidence="5">
    <location>
        <begin position="317"/>
        <end position="334"/>
    </location>
</feature>
<protein>
    <recommendedName>
        <fullName evidence="6">Major facilitator superfamily (MFS) profile domain-containing protein</fullName>
    </recommendedName>
</protein>
<proteinExistence type="predicted"/>
<name>A0AA85INF4_TRIRE</name>
<evidence type="ECO:0000256" key="2">
    <source>
        <dbReference type="ARBA" id="ARBA00022692"/>
    </source>
</evidence>
<dbReference type="GO" id="GO:0022857">
    <property type="term" value="F:transmembrane transporter activity"/>
    <property type="evidence" value="ECO:0007669"/>
    <property type="project" value="InterPro"/>
</dbReference>
<feature type="transmembrane region" description="Helical" evidence="5">
    <location>
        <begin position="103"/>
        <end position="121"/>
    </location>
</feature>
<reference evidence="8" key="2">
    <citation type="submission" date="2023-11" db="UniProtKB">
        <authorList>
            <consortium name="WormBaseParasite"/>
        </authorList>
    </citation>
    <scope>IDENTIFICATION</scope>
</reference>
<feature type="transmembrane region" description="Helical" evidence="5">
    <location>
        <begin position="77"/>
        <end position="97"/>
    </location>
</feature>
<feature type="transmembrane region" description="Helical" evidence="5">
    <location>
        <begin position="346"/>
        <end position="365"/>
    </location>
</feature>
<accession>A0AA85INF4</accession>
<dbReference type="InterPro" id="IPR005829">
    <property type="entry name" value="Sugar_transporter_CS"/>
</dbReference>
<dbReference type="PRINTS" id="PR00171">
    <property type="entry name" value="SUGRTRNSPORT"/>
</dbReference>
<reference evidence="7" key="1">
    <citation type="submission" date="2022-06" db="EMBL/GenBank/DDBJ databases">
        <authorList>
            <person name="Berger JAMES D."/>
            <person name="Berger JAMES D."/>
        </authorList>
    </citation>
    <scope>NUCLEOTIDE SEQUENCE [LARGE SCALE GENOMIC DNA]</scope>
</reference>
<feature type="transmembrane region" description="Helical" evidence="5">
    <location>
        <begin position="9"/>
        <end position="27"/>
    </location>
</feature>
<dbReference type="Pfam" id="PF00083">
    <property type="entry name" value="Sugar_tr"/>
    <property type="match status" value="1"/>
</dbReference>
<dbReference type="AlphaFoldDB" id="A0AA85INF4"/>
<dbReference type="WBParaSite" id="TREG1_100620.4">
    <property type="protein sequence ID" value="TREG1_100620.4"/>
    <property type="gene ID" value="TREG1_100620"/>
</dbReference>
<evidence type="ECO:0000313" key="8">
    <source>
        <dbReference type="WBParaSite" id="TREG1_100620.4"/>
    </source>
</evidence>
<keyword evidence="2 5" id="KW-0812">Transmembrane</keyword>
<feature type="domain" description="Major facilitator superfamily (MFS) profile" evidence="6">
    <location>
        <begin position="1"/>
        <end position="372"/>
    </location>
</feature>
<feature type="transmembrane region" description="Helical" evidence="5">
    <location>
        <begin position="192"/>
        <end position="211"/>
    </location>
</feature>
<keyword evidence="7" id="KW-1185">Reference proteome</keyword>
<dbReference type="PROSITE" id="PS00217">
    <property type="entry name" value="SUGAR_TRANSPORT_2"/>
    <property type="match status" value="1"/>
</dbReference>
<evidence type="ECO:0000259" key="6">
    <source>
        <dbReference type="PROSITE" id="PS50850"/>
    </source>
</evidence>
<evidence type="ECO:0000256" key="3">
    <source>
        <dbReference type="ARBA" id="ARBA00022989"/>
    </source>
</evidence>
<evidence type="ECO:0000256" key="5">
    <source>
        <dbReference type="SAM" id="Phobius"/>
    </source>
</evidence>
<feature type="transmembrane region" description="Helical" evidence="5">
    <location>
        <begin position="254"/>
        <end position="273"/>
    </location>
</feature>